<dbReference type="OMA" id="SEQMKVM"/>
<feature type="coiled-coil region" evidence="1">
    <location>
        <begin position="3790"/>
        <end position="3866"/>
    </location>
</feature>
<organism evidence="4 5">
    <name type="scientific">Scyliorhinus torazame</name>
    <name type="common">Cloudy catshark</name>
    <name type="synonym">Catulus torazame</name>
    <dbReference type="NCBI Taxonomy" id="75743"/>
    <lineage>
        <taxon>Eukaryota</taxon>
        <taxon>Metazoa</taxon>
        <taxon>Chordata</taxon>
        <taxon>Craniata</taxon>
        <taxon>Vertebrata</taxon>
        <taxon>Chondrichthyes</taxon>
        <taxon>Elasmobranchii</taxon>
        <taxon>Galeomorphii</taxon>
        <taxon>Galeoidea</taxon>
        <taxon>Carcharhiniformes</taxon>
        <taxon>Scyliorhinidae</taxon>
        <taxon>Scyliorhinus</taxon>
    </lineage>
</organism>
<gene>
    <name evidence="4" type="ORF">scyTo_0015108</name>
</gene>
<proteinExistence type="predicted"/>
<evidence type="ECO:0000256" key="2">
    <source>
        <dbReference type="SAM" id="MobiDB-lite"/>
    </source>
</evidence>
<feature type="region of interest" description="Disordered" evidence="2">
    <location>
        <begin position="3496"/>
        <end position="3515"/>
    </location>
</feature>
<keyword evidence="3" id="KW-0812">Transmembrane</keyword>
<feature type="coiled-coil region" evidence="1">
    <location>
        <begin position="3075"/>
        <end position="3130"/>
    </location>
</feature>
<feature type="coiled-coil region" evidence="1">
    <location>
        <begin position="4083"/>
        <end position="4159"/>
    </location>
</feature>
<feature type="coiled-coil region" evidence="1">
    <location>
        <begin position="895"/>
        <end position="1156"/>
    </location>
</feature>
<dbReference type="PANTHER" id="PTHR18887">
    <property type="entry name" value="GOLGI-ASSOCIATED PROTEIN GCP360-RELATED"/>
    <property type="match status" value="1"/>
</dbReference>
<dbReference type="InterPro" id="IPR026202">
    <property type="entry name" value="GOLGB1"/>
</dbReference>
<feature type="coiled-coil region" evidence="1">
    <location>
        <begin position="4193"/>
        <end position="4444"/>
    </location>
</feature>
<dbReference type="EMBL" id="BFAA01008402">
    <property type="protein sequence ID" value="GCB67302.1"/>
    <property type="molecule type" value="Genomic_DNA"/>
</dbReference>
<feature type="coiled-coil region" evidence="1">
    <location>
        <begin position="3323"/>
        <end position="3378"/>
    </location>
</feature>
<dbReference type="OrthoDB" id="2441647at2759"/>
<evidence type="ECO:0000256" key="1">
    <source>
        <dbReference type="SAM" id="Coils"/>
    </source>
</evidence>
<feature type="coiled-coil region" evidence="1">
    <location>
        <begin position="1355"/>
        <end position="1410"/>
    </location>
</feature>
<dbReference type="Gene3D" id="1.10.287.2610">
    <property type="match status" value="1"/>
</dbReference>
<reference evidence="4 5" key="1">
    <citation type="journal article" date="2018" name="Nat. Ecol. Evol.">
        <title>Shark genomes provide insights into elasmobranch evolution and the origin of vertebrates.</title>
        <authorList>
            <person name="Hara Y"/>
            <person name="Yamaguchi K"/>
            <person name="Onimaru K"/>
            <person name="Kadota M"/>
            <person name="Koyanagi M"/>
            <person name="Keeley SD"/>
            <person name="Tatsumi K"/>
            <person name="Tanaka K"/>
            <person name="Motone F"/>
            <person name="Kageyama Y"/>
            <person name="Nozu R"/>
            <person name="Adachi N"/>
            <person name="Nishimura O"/>
            <person name="Nakagawa R"/>
            <person name="Tanegashima C"/>
            <person name="Kiyatake I"/>
            <person name="Matsumoto R"/>
            <person name="Murakumo K"/>
            <person name="Nishida K"/>
            <person name="Terakita A"/>
            <person name="Kuratani S"/>
            <person name="Sato K"/>
            <person name="Hyodo S Kuraku.S."/>
        </authorList>
    </citation>
    <scope>NUCLEOTIDE SEQUENCE [LARGE SCALE GENOMIC DNA]</scope>
</reference>
<feature type="coiled-coil region" evidence="1">
    <location>
        <begin position="1958"/>
        <end position="2024"/>
    </location>
</feature>
<dbReference type="Proteomes" id="UP000288216">
    <property type="component" value="Unassembled WGS sequence"/>
</dbReference>
<feature type="coiled-coil region" evidence="1">
    <location>
        <begin position="434"/>
        <end position="690"/>
    </location>
</feature>
<evidence type="ECO:0000313" key="5">
    <source>
        <dbReference type="Proteomes" id="UP000288216"/>
    </source>
</evidence>
<protein>
    <submittedName>
        <fullName evidence="4">Uncharacterized protein</fullName>
    </submittedName>
</protein>
<feature type="coiled-coil region" evidence="1">
    <location>
        <begin position="2333"/>
        <end position="2420"/>
    </location>
</feature>
<feature type="coiled-coil region" evidence="1">
    <location>
        <begin position="1561"/>
        <end position="1756"/>
    </location>
</feature>
<feature type="coiled-coil region" evidence="1">
    <location>
        <begin position="2534"/>
        <end position="2568"/>
    </location>
</feature>
<feature type="coiled-coil region" evidence="1">
    <location>
        <begin position="2470"/>
        <end position="2504"/>
    </location>
</feature>
<feature type="coiled-coil region" evidence="1">
    <location>
        <begin position="2084"/>
        <end position="2294"/>
    </location>
</feature>
<dbReference type="Gene3D" id="1.10.287.1490">
    <property type="match status" value="1"/>
</dbReference>
<dbReference type="GO" id="GO:0005794">
    <property type="term" value="C:Golgi apparatus"/>
    <property type="evidence" value="ECO:0007669"/>
    <property type="project" value="InterPro"/>
</dbReference>
<feature type="transmembrane region" description="Helical" evidence="3">
    <location>
        <begin position="4899"/>
        <end position="4919"/>
    </location>
</feature>
<dbReference type="STRING" id="75743.A0A401P2F7"/>
<accession>A0A401P2F7</accession>
<sequence>MCQHNFLAAQNVNFSGLVTDAVLQESRSSYWTLAMMLRSNKRRFHNKLALEQHYYRNTQYPTSQDSTNSLRPLKVWQGYRGNVYFEPLRIVKVPAESTIETLYKISYKRTYAVDERLLAGWAKQWCTGNEPSHRYNVSSSQPVGKPSRVLGSMRQLSIEDKKITLSDNNGSLPEDLTWICGLESVGSLRTGNPTSKLKERDNCTRDKFRKEGAMWNWYSADEPPPGATSPQKSVGDHSVTDLTEQLIQNEQLVLQLKELIREKDNQLHVKDQFLKEEKEAFEAKISKMKLQNKARVTSLSAQLEDVKKQLGASGAKNQPTGKHKQSSDGDQENAAANRGKILMLRKKVEELESQVAKKDAELNKALTELESQLQRGSNVDMMLAEKEKKLAEKEAYIVELQLTAASDQAPQQVIQPNEEIKTVQDQVAEKETSVGDLQSMVHSLTRKIEESEERFSLLQEQAENLKDQLNKEKSQFQEKEAMYRKNIHVFQEMIQAKENKLAEQAQRHEQELFIVASKSDASADFEQLLKALKQKLHEKEEVLMGRTQVVAVLQKELDGRDQQIQEMIEKLKILQLEKDNLVAKLDAEKHVMRAQVRDLMERHEMDLKNVKEKHNIQLRALEEKHEAELTEKEQRQLKLQKQLQDLQAHGNVSVALEATATVDNVAKQKIKELEEQLKLKTEDAVKSEAKFLKMKAWSKSRIRQAEGDLRNAMTGSSHQEQIVLKHRVAELEEEKGKLEQKTIDLDKLRAQNEVLLAKLELYEEQQQKMQADLEQVTKRAISQTSESGSAEELQSRLLEWQEMVSESARGQAKEERAVMELRMTQIEEEREALVSGQQELEEELVQLRRLGQRQERKKHTGDNRKLEGDYEYDEKQHFESSMSLDRTDNVEGENLGGLRAVVEELELERNRLQEQILVLEEHCQDLEDKAQLRTRVEFHQNECERLQNQLSFVRSQQSRDSEHHQHLISSLNEQLKGISNKKDFLENSLVAKEQMLAEVSDKLPEMEKLKESLAVQGIINRDLTEKLLHTEEDLARVTEKRSAVETECADLKNIVLDLTEKLSSNKEKVQKQDMAMETLHQELEQSNDELERLNSSHLEERARLIDDLQSCEREIDTLKETIVAKEYRLTVLSKSVAEYSEQNETLKKQNHCKEQETGELQAALAKVEMEFALLKKTQSVDEQAGNTSISTLVHQLSKVESELSHAQSEGGAKGEEIVALMKQIGENNNTIQSLRSELQKENISNKAQLVECRTQISSLETKVAATTQQLQESNAAGQQEIEKLKVQMIEISSAKGRLVSSLREKEEKEQRLENELKTLETQCSNLIAASVGEEGELAKLTQQFAEHREETGRRLQEKLDIVASLEQRLQSVEQTNSQLVQEVQAKETEKQDLQRQVDEVTRLVTDLHKQTKKLDETNVQLQATVKDQVQSLSEQAKLLSESTGKYAKTVEIKSNLERQVKELSVENENLSEILNNKEDELTKKKDVVQQLENGMASKEEQITQYTSTIFQLQKEKEAFVRKLDLLKAFEQKEVTLGEQLHEKINECHFLKNQILEQQKTAEQIRGQLQSLTLQLEELRLLNTKKEDALSNKSAECGSLQKQLREGQERLLQLQDQVQAFGIELGVKDVTFSKKLSECNDLQKALSQHQLTAKSLESQVQALREEKENLRQRFDQRESLLSSKSIESHDLQGQLDQKADTIVSLQKQMEALNIDKERLQSEIKELQISASQWTAEHDQLQRKANDCESAAALARDQTRILSTENHKFKKEFEEMNSQLHGKTDEIAALRCLLSQKVGMITSFNEGASTLNVATETFTLQLEEKQVSPNQQAVLLQQRQGEGQLSQYMQIISQLQTQVQVMVCEAARLKQTLQEKETTLQQQTAELGELGEKAAEHGALELQSTENMGTILKLENQIQDMTFKTHELKCAVEERDRLLTCKIEECVKVKTAFSETEDSVSQLRVQLAAASSEAEQLKRIIQEKELAVLQIKESTRTCNEALMLQMQAKEIEYATLREKFINLEHAFSQLNSQISQQNSELSQVKEVLVQKEASIVEQRNLVRKWQDNASESDLLKSQFTESTEQISQLQGRVQNMLSDSKRLEELLQDKETAFSHLQERYALQSEQFRELHVALRAKEEEVAELRKVLCEKDVNIQVRESNANALMVEVETLKEELQKSQVSLADSENVLLQKDELIAINQRNVDSQIAAREAQKNQYKEAVERLKMINQEAKQDELILQKKYLDQTQHVEKLESELKTLSEKSAQDYQEKAALIENLHQQCDQLQNGNSHLDHQINMLKMEKEQVSASYQGQLQQKSGELLLLEEKLATMCDIREKLDVTQQMKNEIDCLQKQVSLKSEEMAKLKSEVPKLEQNLMESERKWLVEFGRETEKNSLLTEKLSNLENQTELKDVKIDSLQKALDNLQAKLCEQSSALQTSANRMKENQMLASKFSQQVVEKQSRLNELSALISSSESTVNELKQILSEKEKEIENLQSRVSVSEKDRSEITESMVDKLMSSEEEKFSLCNEIKQIKLSHHLELEALQRQVADLQARLEQSQTELKERQQVSDESFQQSSSVQEQMGFLKEELNKKSQQLEDAIEGGAQHFDALQKKEQAVHILNMQVNQQQERVISLSQQLRERDVSTEQLTESISKEMVKAAEEERHLTDQIEKLKAQFCVSDEKVDRLTGELEEHKKQLEQQEILQSTKEIHYQDIATKNQQLHSQTQTLTKERDLFKKKLQAALLTRRDLMKKVEELQKVAIADSAKDQQTAELQQNCRILESQTQELSSEVAIGQNQIKQLETHLEILKQQLVEKDTDINILSETLSKKETAVEQLQKNVSQCEMEREARSVELLQTIQEKDSSIAQLQSVLKEKEKTFEDQCCRLNSDLEKIKIALSKKPEPSNAELPETPGEGGFGVIEVIDQLNALKQEKEHLQRKLQAALLARKETIKKGQEKDKHHKEQLSLQREECSHISEMYFVQTKELENVKEELTTLHHSYQTKRAEFECNRELIGTLQKQLHSVNVLLNDKEKVLEQLKVQLEEQESKMFAAFGQQDEVQILEKKLSSTVSTLAIKDADMKGLQGEKEQLQQDKTELMSELGSAQVRIVETSEEAQMLKHSLSRLECRHQEEKESQAAEISWLQNQWHSIQAEVENLKIALEGALKDKENYSLTLENSAEEMATLKTQLLDLHREKDQLEAQLTTLQGENAEIQSLLKQPDLSGKADEEENLCAQQLLSAQSELEMVLESLQERDNSIKSLECALSEKEKLLEELGLRIQKQAISHEMAKERTKTTTIEVQQRAADNPEENKSKELIQRKLQAALISRKEALKENKTLKQDINTLTSEKEELTFKISTLERSLAEMKKQLEPLQRAGSVHHEEERRLLSEVDRIFAEKQNLNVACESLKHTLDSVIQEKQDFSHQLDSLKIFQAAELSEWKAKHDELKNEYESLLQSYENIGNEMDKMRQIVEMTRKEKQEVVFRLHELEAEQQNTEKQLEEASNQNDKMKDKMRKLAKSKQQRVQELEGEIERISSNLQTISAANQSHTNELSIRYSQLLEENKLLTQTYEELKSEFDETQNEREHLLKELNTSTCILDELRAKEAFQQPEIDKFQVNESLSSGTQSLDAKAGEGQVVEQARQLLSEKLHQLKLQHRVESHEKDSAIIELQHEVKAYQQETVNLNEKVKVLEDDKTLLQEELENVQETSENIKNEKENLEAELLKNADTIDQLTEAVKTLHVQNNSLVSELDGFREEKCQLVKEKETQEIKLVKEFEEKLRSARRGKSRSKGETKELQELLKEKQQEINQLQKDCIKYQELILDLERAVKTSESAREEMRNKLESATKKASCSEEQVRRVQEELVSCKVLLRNTRNEAGGVHAQCLGLTEELQKKEEKTKAQITEKEKELLLILDQQKTIHQKEIVSYQDKLDFLEHDKDRVVAELLEVQAELNGRDLLMKKLQGELNNNLANLAAFTKCMSSLQDDRDRIIEESKTWETRFQDTIQNKENQVQAKEEMLQKLHEEIKQKSFNLQALQYRSLKLEQTIDELTVSSKDAEGKHQNEMVTMKETICQHTEKIEELEGLLKEKEAALSKLSQESNYLSTQLSDLSHSVTTLKMTEQVLEKDLTEKQSETHQLQAENAKLNADLQKQNAISQQLKLMLSNKDVEISKLVSSKDGEISEYVADLQEQYRKQMEDCETQLKIFQHDSQKAASEAKELQVQIDKSREEKDQVVAKMDVFTKSMASLQDDRDRILSEYSQLELRHLDMLSQKDGIIQESATQNNKLQQEIKNLLNQMDDLNSENAMLKAQLIKHREELNQILSLKDTQLKELLQKQLQQIKNLENEKSNLEEQWKEAQNSFEKCNESIKSLRAENERILEQVTELRAATSPTQKNKLEANETKLFLELQRKLEFKTLECDELKKEIHVQRTKLEESENKLGEVEGLAESKTRVKISDKAAEMVRGRTEEKLIGLSKDLVSEQRRLDIVNENKELAAPAESFQKAVTVPSSDRGRLLEDIQQLQIKQSDEPKLKEAVCVKDQNLWNDPSEMTRLRNKVEELEKLLWQAKLQEHAELDHSSCLNELAELRSVKNILLSESRTIKERCRLTVADRDRQVEELRKLNQEVWSSELGNVNSLHQIKPLEIVSLLGSETVAEQVRSLLMEKKQLQSETQSYLQEIHRKEQRCQQLNSKVTQCIDEKATLSSQLKAISQTLRDTQSLYGDLQDRYCRLERQYQAVHSSLQNEEQSEANEEVPPGAPQERASVIVEIDNLELIELRRRLAESDQRNDSAHQELSQLAEILTHEELRRSAAEEALMAAEEMLKRLDMPTASQPAREYTIQLESDEEREALIIDPSEHVVVRKVKRGALSFKRWLRGRSLYCSKLMSSRTRSRYLVFAYFVTLHILVFMCLTGLL</sequence>
<feature type="coiled-coil region" evidence="1">
    <location>
        <begin position="341"/>
        <end position="403"/>
    </location>
</feature>
<feature type="coiled-coil region" evidence="1">
    <location>
        <begin position="809"/>
        <end position="857"/>
    </location>
</feature>
<feature type="coiled-coil region" evidence="1">
    <location>
        <begin position="2657"/>
        <end position="2705"/>
    </location>
</feature>
<feature type="coiled-coil region" evidence="1">
    <location>
        <begin position="3670"/>
        <end position="3739"/>
    </location>
</feature>
<feature type="coiled-coil region" evidence="1">
    <location>
        <begin position="2921"/>
        <end position="2948"/>
    </location>
</feature>
<feature type="coiled-coil region" evidence="1">
    <location>
        <begin position="1446"/>
        <end position="1515"/>
    </location>
</feature>
<keyword evidence="3" id="KW-1133">Transmembrane helix</keyword>
<name>A0A401P2F7_SCYTO</name>
<feature type="region of interest" description="Disordered" evidence="2">
    <location>
        <begin position="4745"/>
        <end position="4764"/>
    </location>
</feature>
<keyword evidence="3" id="KW-0472">Membrane</keyword>
<feature type="compositionally biased region" description="Polar residues" evidence="2">
    <location>
        <begin position="3496"/>
        <end position="3509"/>
    </location>
</feature>
<feature type="coiled-coil region" evidence="1">
    <location>
        <begin position="1864"/>
        <end position="1891"/>
    </location>
</feature>
<feature type="coiled-coil region" evidence="1">
    <location>
        <begin position="1256"/>
        <end position="1329"/>
    </location>
</feature>
<evidence type="ECO:0000256" key="3">
    <source>
        <dbReference type="SAM" id="Phobius"/>
    </source>
</evidence>
<feature type="coiled-coil region" evidence="1">
    <location>
        <begin position="4656"/>
        <end position="4704"/>
    </location>
</feature>
<feature type="region of interest" description="Disordered" evidence="2">
    <location>
        <begin position="310"/>
        <end position="333"/>
    </location>
</feature>
<keyword evidence="1" id="KW-0175">Coiled coil</keyword>
<keyword evidence="5" id="KW-1185">Reference proteome</keyword>
<feature type="coiled-coil region" evidence="1">
    <location>
        <begin position="3892"/>
        <end position="3955"/>
    </location>
</feature>
<comment type="caution">
    <text evidence="4">The sequence shown here is derived from an EMBL/GenBank/DDBJ whole genome shotgun (WGS) entry which is preliminary data.</text>
</comment>
<feature type="coiled-coil region" evidence="1">
    <location>
        <begin position="721"/>
        <end position="779"/>
    </location>
</feature>
<feature type="coiled-coil region" evidence="1">
    <location>
        <begin position="3170"/>
        <end position="3280"/>
    </location>
</feature>
<feature type="coiled-coil region" evidence="1">
    <location>
        <begin position="2741"/>
        <end position="2880"/>
    </location>
</feature>
<dbReference type="PANTHER" id="PTHR18887:SF4">
    <property type="entry name" value="GOLGIN SUBFAMILY B MEMBER 1-LIKE"/>
    <property type="match status" value="1"/>
</dbReference>
<evidence type="ECO:0000313" key="4">
    <source>
        <dbReference type="EMBL" id="GCB67302.1"/>
    </source>
</evidence>